<feature type="transmembrane region" description="Helical" evidence="1">
    <location>
        <begin position="88"/>
        <end position="107"/>
    </location>
</feature>
<proteinExistence type="predicted"/>
<keyword evidence="1" id="KW-1133">Transmembrane helix</keyword>
<comment type="caution">
    <text evidence="2">The sequence shown here is derived from an EMBL/GenBank/DDBJ whole genome shotgun (WGS) entry which is preliminary data.</text>
</comment>
<evidence type="ECO:0000256" key="1">
    <source>
        <dbReference type="SAM" id="Phobius"/>
    </source>
</evidence>
<keyword evidence="1" id="KW-0472">Membrane</keyword>
<organism evidence="2 3">
    <name type="scientific">Natronogracilivirga saccharolytica</name>
    <dbReference type="NCBI Taxonomy" id="2812953"/>
    <lineage>
        <taxon>Bacteria</taxon>
        <taxon>Pseudomonadati</taxon>
        <taxon>Balneolota</taxon>
        <taxon>Balneolia</taxon>
        <taxon>Balneolales</taxon>
        <taxon>Cyclonatronaceae</taxon>
        <taxon>Natronogracilivirga</taxon>
    </lineage>
</organism>
<dbReference type="Proteomes" id="UP000673975">
    <property type="component" value="Unassembled WGS sequence"/>
</dbReference>
<feature type="transmembrane region" description="Helical" evidence="1">
    <location>
        <begin position="62"/>
        <end position="82"/>
    </location>
</feature>
<dbReference type="EMBL" id="JAFIDN010000009">
    <property type="protein sequence ID" value="MBP3193337.1"/>
    <property type="molecule type" value="Genomic_DNA"/>
</dbReference>
<dbReference type="AlphaFoldDB" id="A0A8J7UW79"/>
<gene>
    <name evidence="2" type="ORF">NATSA_11720</name>
</gene>
<sequence length="138" mass="16244">MHSHTSLQHLEKPHNILNFSHSGVDFSINVPYLYQITLALILVVSMFLTPYVLYLLMRLGKWGWLTFFGILMAMVAGVAWFLKSAEGPWEAVAGFFILLFLLFYMWLLRMRVNEWIAEARYRMNLQMKKTQQKPVHGY</sequence>
<keyword evidence="1" id="KW-0812">Transmembrane</keyword>
<reference evidence="2" key="1">
    <citation type="submission" date="2021-02" db="EMBL/GenBank/DDBJ databases">
        <title>Natronogracilivirga saccharolytica gen. nov. sp. nov. a new anaerobic, haloalkiliphilic carbohydrate-fermenting bacterium from soda lake and proposing of Cyclonatronumiaceae fam. nov. in the phylum Balneolaeota.</title>
        <authorList>
            <person name="Zhilina T.N."/>
            <person name="Sorokin D.Y."/>
            <person name="Zavarzina D.G."/>
            <person name="Toshchakov S.V."/>
            <person name="Kublanov I.V."/>
        </authorList>
    </citation>
    <scope>NUCLEOTIDE SEQUENCE</scope>
    <source>
        <strain evidence="2">Z-1702</strain>
    </source>
</reference>
<evidence type="ECO:0000313" key="3">
    <source>
        <dbReference type="Proteomes" id="UP000673975"/>
    </source>
</evidence>
<protein>
    <submittedName>
        <fullName evidence="2">Uncharacterized protein</fullName>
    </submittedName>
</protein>
<feature type="transmembrane region" description="Helical" evidence="1">
    <location>
        <begin position="32"/>
        <end position="55"/>
    </location>
</feature>
<name>A0A8J7UW79_9BACT</name>
<accession>A0A8J7UW79</accession>
<dbReference type="RefSeq" id="WP_210512793.1">
    <property type="nucleotide sequence ID" value="NZ_JAFIDN010000009.1"/>
</dbReference>
<evidence type="ECO:0000313" key="2">
    <source>
        <dbReference type="EMBL" id="MBP3193337.1"/>
    </source>
</evidence>
<keyword evidence="3" id="KW-1185">Reference proteome</keyword>